<dbReference type="InterPro" id="IPR001138">
    <property type="entry name" value="Zn2Cys6_DnaBD"/>
</dbReference>
<evidence type="ECO:0000256" key="1">
    <source>
        <dbReference type="ARBA" id="ARBA00023242"/>
    </source>
</evidence>
<feature type="region of interest" description="Disordered" evidence="2">
    <location>
        <begin position="232"/>
        <end position="332"/>
    </location>
</feature>
<dbReference type="CDD" id="cd00067">
    <property type="entry name" value="GAL4"/>
    <property type="match status" value="1"/>
</dbReference>
<protein>
    <recommendedName>
        <fullName evidence="3">Zn(2)-C6 fungal-type domain-containing protein</fullName>
    </recommendedName>
</protein>
<feature type="region of interest" description="Disordered" evidence="2">
    <location>
        <begin position="133"/>
        <end position="168"/>
    </location>
</feature>
<dbReference type="EMBL" id="JAXOVC010000005">
    <property type="protein sequence ID" value="KAK4501605.1"/>
    <property type="molecule type" value="Genomic_DNA"/>
</dbReference>
<evidence type="ECO:0000256" key="2">
    <source>
        <dbReference type="SAM" id="MobiDB-lite"/>
    </source>
</evidence>
<name>A0ABR0EJD2_ZASCE</name>
<comment type="caution">
    <text evidence="4">The sequence shown here is derived from an EMBL/GenBank/DDBJ whole genome shotgun (WGS) entry which is preliminary data.</text>
</comment>
<feature type="compositionally biased region" description="Basic and acidic residues" evidence="2">
    <location>
        <begin position="310"/>
        <end position="332"/>
    </location>
</feature>
<evidence type="ECO:0000313" key="4">
    <source>
        <dbReference type="EMBL" id="KAK4501605.1"/>
    </source>
</evidence>
<keyword evidence="5" id="KW-1185">Reference proteome</keyword>
<reference evidence="4 5" key="1">
    <citation type="journal article" date="2023" name="G3 (Bethesda)">
        <title>A chromosome-level genome assembly of Zasmidium syzygii isolated from banana leaves.</title>
        <authorList>
            <person name="van Westerhoven A.C."/>
            <person name="Mehrabi R."/>
            <person name="Talebi R."/>
            <person name="Steentjes M.B.F."/>
            <person name="Corcolon B."/>
            <person name="Chong P.A."/>
            <person name="Kema G.H.J."/>
            <person name="Seidl M.F."/>
        </authorList>
    </citation>
    <scope>NUCLEOTIDE SEQUENCE [LARGE SCALE GENOMIC DNA]</scope>
    <source>
        <strain evidence="4 5">P124</strain>
    </source>
</reference>
<feature type="region of interest" description="Disordered" evidence="2">
    <location>
        <begin position="42"/>
        <end position="70"/>
    </location>
</feature>
<accession>A0ABR0EJD2</accession>
<feature type="compositionally biased region" description="Polar residues" evidence="2">
    <location>
        <begin position="140"/>
        <end position="151"/>
    </location>
</feature>
<gene>
    <name evidence="4" type="ORF">PRZ48_007414</name>
</gene>
<evidence type="ECO:0000313" key="5">
    <source>
        <dbReference type="Proteomes" id="UP001305779"/>
    </source>
</evidence>
<dbReference type="InterPro" id="IPR036864">
    <property type="entry name" value="Zn2-C6_fun-type_DNA-bd_sf"/>
</dbReference>
<dbReference type="Proteomes" id="UP001305779">
    <property type="component" value="Unassembled WGS sequence"/>
</dbReference>
<evidence type="ECO:0000259" key="3">
    <source>
        <dbReference type="Pfam" id="PF00172"/>
    </source>
</evidence>
<keyword evidence="1" id="KW-0539">Nucleus</keyword>
<feature type="domain" description="Zn(2)-C6 fungal-type" evidence="3">
    <location>
        <begin position="8"/>
        <end position="43"/>
    </location>
</feature>
<sequence length="332" mass="35797">MARGGYHCQRCKDMKKGCEGGRPCGRCTTGGFDCVPYTPSNRRPPTANTSAAPNQAPTQSVAPTQQGSLQQDQVAAETTLPAGFLHTLPRPTSLRTKATGPDMWPDVKWSYVGNQQFCRTDGLDRVMAMKERASKRRRLNSTATSPSNAQDAPSAEMPHDSNERGMGSSLHFSYGKPAPSFLGHTAGAPSTFSSQQPGIPSHRNAAINPITMNGIARTQQLPEAFHDRVGSTVSTNVRESGGQMPGRAQDSTSMPPPPPPATYSAYGGMTNEYRGQRMDASSSLDQDGRRRDGNTLMQPFGRARATFATDAEHDEISKVQGRQREDTPPFPG</sequence>
<dbReference type="Pfam" id="PF00172">
    <property type="entry name" value="Zn_clus"/>
    <property type="match status" value="1"/>
</dbReference>
<organism evidence="4 5">
    <name type="scientific">Zasmidium cellare</name>
    <name type="common">Wine cellar mold</name>
    <name type="synonym">Racodium cellare</name>
    <dbReference type="NCBI Taxonomy" id="395010"/>
    <lineage>
        <taxon>Eukaryota</taxon>
        <taxon>Fungi</taxon>
        <taxon>Dikarya</taxon>
        <taxon>Ascomycota</taxon>
        <taxon>Pezizomycotina</taxon>
        <taxon>Dothideomycetes</taxon>
        <taxon>Dothideomycetidae</taxon>
        <taxon>Mycosphaerellales</taxon>
        <taxon>Mycosphaerellaceae</taxon>
        <taxon>Zasmidium</taxon>
    </lineage>
</organism>
<dbReference type="Gene3D" id="4.10.240.10">
    <property type="entry name" value="Zn(2)-C6 fungal-type DNA-binding domain"/>
    <property type="match status" value="1"/>
</dbReference>
<dbReference type="SUPFAM" id="SSF57701">
    <property type="entry name" value="Zn2/Cys6 DNA-binding domain"/>
    <property type="match status" value="1"/>
</dbReference>
<proteinExistence type="predicted"/>